<evidence type="ECO:0000313" key="2">
    <source>
        <dbReference type="Proteomes" id="UP000824469"/>
    </source>
</evidence>
<proteinExistence type="predicted"/>
<keyword evidence="2" id="KW-1185">Reference proteome</keyword>
<accession>A0AA38LH37</accession>
<dbReference type="Proteomes" id="UP000824469">
    <property type="component" value="Unassembled WGS sequence"/>
</dbReference>
<dbReference type="EMBL" id="JAHRHJ020000004">
    <property type="protein sequence ID" value="KAH9320392.1"/>
    <property type="molecule type" value="Genomic_DNA"/>
</dbReference>
<reference evidence="1 2" key="1">
    <citation type="journal article" date="2021" name="Nat. Plants">
        <title>The Taxus genome provides insights into paclitaxel biosynthesis.</title>
        <authorList>
            <person name="Xiong X."/>
            <person name="Gou J."/>
            <person name="Liao Q."/>
            <person name="Li Y."/>
            <person name="Zhou Q."/>
            <person name="Bi G."/>
            <person name="Li C."/>
            <person name="Du R."/>
            <person name="Wang X."/>
            <person name="Sun T."/>
            <person name="Guo L."/>
            <person name="Liang H."/>
            <person name="Lu P."/>
            <person name="Wu Y."/>
            <person name="Zhang Z."/>
            <person name="Ro D.K."/>
            <person name="Shang Y."/>
            <person name="Huang S."/>
            <person name="Yan J."/>
        </authorList>
    </citation>
    <scope>NUCLEOTIDE SEQUENCE [LARGE SCALE GENOMIC DNA]</scope>
    <source>
        <strain evidence="1">Ta-2019</strain>
    </source>
</reference>
<feature type="non-terminal residue" evidence="1">
    <location>
        <position position="1"/>
    </location>
</feature>
<gene>
    <name evidence="1" type="ORF">KI387_044492</name>
</gene>
<evidence type="ECO:0000313" key="1">
    <source>
        <dbReference type="EMBL" id="KAH9320392.1"/>
    </source>
</evidence>
<comment type="caution">
    <text evidence="1">The sequence shown here is derived from an EMBL/GenBank/DDBJ whole genome shotgun (WGS) entry which is preliminary data.</text>
</comment>
<organism evidence="1 2">
    <name type="scientific">Taxus chinensis</name>
    <name type="common">Chinese yew</name>
    <name type="synonym">Taxus wallichiana var. chinensis</name>
    <dbReference type="NCBI Taxonomy" id="29808"/>
    <lineage>
        <taxon>Eukaryota</taxon>
        <taxon>Viridiplantae</taxon>
        <taxon>Streptophyta</taxon>
        <taxon>Embryophyta</taxon>
        <taxon>Tracheophyta</taxon>
        <taxon>Spermatophyta</taxon>
        <taxon>Pinopsida</taxon>
        <taxon>Pinidae</taxon>
        <taxon>Conifers II</taxon>
        <taxon>Cupressales</taxon>
        <taxon>Taxaceae</taxon>
        <taxon>Taxus</taxon>
    </lineage>
</organism>
<protein>
    <submittedName>
        <fullName evidence="1">Uncharacterized protein</fullName>
    </submittedName>
</protein>
<sequence>SQKLVTNDPQPCLAQTSTQVQVVQISNTSEPTVHEEISQNLPNEQEVDIEVISPKIKVIKRILVESHDVENNENVSLSSRVLYAEIVNDTPFWVDCEVKKKKRVVK</sequence>
<dbReference type="AlphaFoldDB" id="A0AA38LH37"/>
<feature type="non-terminal residue" evidence="1">
    <location>
        <position position="106"/>
    </location>
</feature>
<name>A0AA38LH37_TAXCH</name>